<dbReference type="Pfam" id="PF14248">
    <property type="entry name" value="DUF4345"/>
    <property type="match status" value="1"/>
</dbReference>
<proteinExistence type="predicted"/>
<name>A0A2S4HHN6_9GAMM</name>
<dbReference type="Proteomes" id="UP000237222">
    <property type="component" value="Unassembled WGS sequence"/>
</dbReference>
<dbReference type="EMBL" id="PQGG01000016">
    <property type="protein sequence ID" value="POP53430.1"/>
    <property type="molecule type" value="Genomic_DNA"/>
</dbReference>
<dbReference type="OrthoDB" id="5741463at2"/>
<feature type="transmembrane region" description="Helical" evidence="1">
    <location>
        <begin position="5"/>
        <end position="25"/>
    </location>
</feature>
<comment type="caution">
    <text evidence="2">The sequence shown here is derived from an EMBL/GenBank/DDBJ whole genome shotgun (WGS) entry which is preliminary data.</text>
</comment>
<accession>A0A2S4HHN6</accession>
<keyword evidence="1" id="KW-0812">Transmembrane</keyword>
<feature type="transmembrane region" description="Helical" evidence="1">
    <location>
        <begin position="98"/>
        <end position="118"/>
    </location>
</feature>
<evidence type="ECO:0008006" key="4">
    <source>
        <dbReference type="Google" id="ProtNLM"/>
    </source>
</evidence>
<evidence type="ECO:0000313" key="3">
    <source>
        <dbReference type="Proteomes" id="UP000237222"/>
    </source>
</evidence>
<evidence type="ECO:0000313" key="2">
    <source>
        <dbReference type="EMBL" id="POP53430.1"/>
    </source>
</evidence>
<dbReference type="RefSeq" id="WP_103683825.1">
    <property type="nucleotide sequence ID" value="NZ_PQGG01000016.1"/>
</dbReference>
<feature type="transmembrane region" description="Helical" evidence="1">
    <location>
        <begin position="45"/>
        <end position="63"/>
    </location>
</feature>
<gene>
    <name evidence="2" type="ORF">C0068_07240</name>
</gene>
<sequence length="130" mass="13732">MVIFLIYLMLSWFGIGAWLIFDPAALESYAGVAALTPTGETELRAMYGGMELAIGGAALLALLQPRWRCHVLFLNGVVAGGIAGGRLVGVALAGNMSVYTLSALTFELSTVVICLLLARRLQRSGESNNG</sequence>
<evidence type="ECO:0000256" key="1">
    <source>
        <dbReference type="SAM" id="Phobius"/>
    </source>
</evidence>
<feature type="transmembrane region" description="Helical" evidence="1">
    <location>
        <begin position="70"/>
        <end position="92"/>
    </location>
</feature>
<dbReference type="InterPro" id="IPR025597">
    <property type="entry name" value="DUF4345"/>
</dbReference>
<organism evidence="2 3">
    <name type="scientific">Zhongshania marina</name>
    <dbReference type="NCBI Taxonomy" id="2304603"/>
    <lineage>
        <taxon>Bacteria</taxon>
        <taxon>Pseudomonadati</taxon>
        <taxon>Pseudomonadota</taxon>
        <taxon>Gammaproteobacteria</taxon>
        <taxon>Cellvibrionales</taxon>
        <taxon>Spongiibacteraceae</taxon>
        <taxon>Zhongshania</taxon>
    </lineage>
</organism>
<keyword evidence="1" id="KW-1133">Transmembrane helix</keyword>
<reference evidence="2" key="1">
    <citation type="submission" date="2018-01" db="EMBL/GenBank/DDBJ databases">
        <authorList>
            <person name="Yu X.-D."/>
        </authorList>
    </citation>
    <scope>NUCLEOTIDE SEQUENCE</scope>
    <source>
        <strain evidence="2">ZX-21</strain>
    </source>
</reference>
<dbReference type="AlphaFoldDB" id="A0A2S4HHN6"/>
<keyword evidence="1" id="KW-0472">Membrane</keyword>
<protein>
    <recommendedName>
        <fullName evidence="4">DUF4345 domain-containing protein</fullName>
    </recommendedName>
</protein>